<organism evidence="4 5">
    <name type="scientific">Candidatus Kerfeldbacteria bacterium CG_4_10_14_0_8_um_filter_42_10</name>
    <dbReference type="NCBI Taxonomy" id="2014248"/>
    <lineage>
        <taxon>Bacteria</taxon>
        <taxon>Candidatus Kerfeldiibacteriota</taxon>
    </lineage>
</organism>
<reference evidence="4 5" key="1">
    <citation type="submission" date="2017-09" db="EMBL/GenBank/DDBJ databases">
        <title>Depth-based differentiation of microbial function through sediment-hosted aquifers and enrichment of novel symbionts in the deep terrestrial subsurface.</title>
        <authorList>
            <person name="Probst A.J."/>
            <person name="Ladd B."/>
            <person name="Jarett J.K."/>
            <person name="Geller-Mcgrath D.E."/>
            <person name="Sieber C.M."/>
            <person name="Emerson J.B."/>
            <person name="Anantharaman K."/>
            <person name="Thomas B.C."/>
            <person name="Malmstrom R."/>
            <person name="Stieglmeier M."/>
            <person name="Klingl A."/>
            <person name="Woyke T."/>
            <person name="Ryan C.M."/>
            <person name="Banfield J.F."/>
        </authorList>
    </citation>
    <scope>NUCLEOTIDE SEQUENCE [LARGE SCALE GENOMIC DNA]</scope>
    <source>
        <strain evidence="4">CG_4_10_14_0_8_um_filter_42_10</strain>
    </source>
</reference>
<evidence type="ECO:0000313" key="5">
    <source>
        <dbReference type="Proteomes" id="UP000230779"/>
    </source>
</evidence>
<dbReference type="Proteomes" id="UP000230779">
    <property type="component" value="Unassembled WGS sequence"/>
</dbReference>
<dbReference type="AlphaFoldDB" id="A0A2M7RFV5"/>
<evidence type="ECO:0000313" key="4">
    <source>
        <dbReference type="EMBL" id="PIY95431.1"/>
    </source>
</evidence>
<evidence type="ECO:0000256" key="1">
    <source>
        <dbReference type="SAM" id="MobiDB-lite"/>
    </source>
</evidence>
<feature type="domain" description="Putative auto-transporter adhesin head GIN" evidence="3">
    <location>
        <begin position="118"/>
        <end position="302"/>
    </location>
</feature>
<name>A0A2M7RFV5_9BACT</name>
<evidence type="ECO:0000259" key="3">
    <source>
        <dbReference type="Pfam" id="PF10988"/>
    </source>
</evidence>
<protein>
    <recommendedName>
        <fullName evidence="3">Putative auto-transporter adhesin head GIN domain-containing protein</fullName>
    </recommendedName>
</protein>
<dbReference type="EMBL" id="PFMD01000083">
    <property type="protein sequence ID" value="PIY95431.1"/>
    <property type="molecule type" value="Genomic_DNA"/>
</dbReference>
<keyword evidence="2" id="KW-0472">Membrane</keyword>
<comment type="caution">
    <text evidence="4">The sequence shown here is derived from an EMBL/GenBank/DDBJ whole genome shotgun (WGS) entry which is preliminary data.</text>
</comment>
<feature type="transmembrane region" description="Helical" evidence="2">
    <location>
        <begin position="83"/>
        <end position="103"/>
    </location>
</feature>
<proteinExistence type="predicted"/>
<feature type="transmembrane region" description="Helical" evidence="2">
    <location>
        <begin position="32"/>
        <end position="50"/>
    </location>
</feature>
<dbReference type="Pfam" id="PF10988">
    <property type="entry name" value="DUF2807"/>
    <property type="match status" value="1"/>
</dbReference>
<keyword evidence="2" id="KW-1133">Transmembrane helix</keyword>
<dbReference type="PANTHER" id="PTHR39200">
    <property type="entry name" value="HYPOTHETICAL EXPORTED PROTEIN"/>
    <property type="match status" value="1"/>
</dbReference>
<dbReference type="PANTHER" id="PTHR39200:SF1">
    <property type="entry name" value="AUTO-TRANSPORTER ADHESIN HEAD GIN DOMAIN-CONTAINING PROTEIN-RELATED"/>
    <property type="match status" value="1"/>
</dbReference>
<feature type="region of interest" description="Disordered" evidence="1">
    <location>
        <begin position="315"/>
        <end position="338"/>
    </location>
</feature>
<dbReference type="InterPro" id="IPR021255">
    <property type="entry name" value="DUF2807"/>
</dbReference>
<accession>A0A2M7RFV5</accession>
<keyword evidence="2" id="KW-0812">Transmembrane</keyword>
<gene>
    <name evidence="4" type="ORF">COY66_06875</name>
</gene>
<sequence>MTYDQKKGLKSLVDGLGVMAILIGALTRLYDVIIGVIIALAIWIIGGPILRMMGLYPEKGGESKTDAPEENSTSHKKTSLGKMVVTVGGVVIIVLLIVSYLSVKGSGNLTTKDQPVANFNRVELSGSGILNINQSGTESLRIEAEDNLIKHIEAKVENNTLKLRVKNPWFFWTFWPARDINYYLSVDDLERVSISGSGTINTSGLQSNDLTINTSGSSEADLVVDVKNLNIDVSGSGKFTLAGKATSQYIEISGSGSYNAKDLVSQTASIKISGSGSGVLNAAEELSIDISGSGKVQYIGSPSISQKISGSGSISQYSGSRTATNENNNPNKNTNTTTIEIPQDGEYACIRTANCMPIVPEEKQWICSNDYLNWAEENCPDFQVTR</sequence>
<dbReference type="Gene3D" id="2.160.20.120">
    <property type="match status" value="1"/>
</dbReference>
<evidence type="ECO:0000256" key="2">
    <source>
        <dbReference type="SAM" id="Phobius"/>
    </source>
</evidence>